<dbReference type="PANTHER" id="PTHR45671">
    <property type="entry name" value="SOLUTE CARRIER FAMILY 25 (MITOCHONDRIAL CARRIER PHOSPHATE CARRIER), MEMBER 3, LIKE-RELATED-RELATED"/>
    <property type="match status" value="1"/>
</dbReference>
<feature type="repeat" description="Solcar" evidence="13">
    <location>
        <begin position="156"/>
        <end position="240"/>
    </location>
</feature>
<comment type="subcellular location">
    <subcellularLocation>
        <location evidence="1">Mitochondrion inner membrane</location>
        <topology evidence="1">Multi-pass membrane protein</topology>
    </subcellularLocation>
</comment>
<feature type="repeat" description="Solcar" evidence="13">
    <location>
        <begin position="257"/>
        <end position="335"/>
    </location>
</feature>
<evidence type="ECO:0000256" key="12">
    <source>
        <dbReference type="ARBA" id="ARBA00054508"/>
    </source>
</evidence>
<keyword evidence="5" id="KW-0677">Repeat</keyword>
<dbReference type="PROSITE" id="PS50920">
    <property type="entry name" value="SOLCAR"/>
    <property type="match status" value="3"/>
</dbReference>
<evidence type="ECO:0000256" key="6">
    <source>
        <dbReference type="ARBA" id="ARBA00022792"/>
    </source>
</evidence>
<keyword evidence="8 16" id="KW-1133">Transmembrane helix</keyword>
<dbReference type="InterPro" id="IPR018108">
    <property type="entry name" value="MCP_transmembrane"/>
</dbReference>
<keyword evidence="3 14" id="KW-0813">Transport</keyword>
<dbReference type="FunFam" id="1.50.40.10:FF:000005">
    <property type="entry name" value="Mitochondrial phosphate carrier protein 2"/>
    <property type="match status" value="1"/>
</dbReference>
<dbReference type="AlphaFoldDB" id="A0A8K0FZP7"/>
<keyword evidence="18" id="KW-1185">Reference proteome</keyword>
<dbReference type="GO" id="GO:0005315">
    <property type="term" value="F:phosphate transmembrane transporter activity"/>
    <property type="evidence" value="ECO:0007669"/>
    <property type="project" value="InterPro"/>
</dbReference>
<dbReference type="GO" id="GO:0005743">
    <property type="term" value="C:mitochondrial inner membrane"/>
    <property type="evidence" value="ECO:0007669"/>
    <property type="project" value="UniProtKB-SubCell"/>
</dbReference>
<evidence type="ECO:0000256" key="1">
    <source>
        <dbReference type="ARBA" id="ARBA00004448"/>
    </source>
</evidence>
<evidence type="ECO:0000256" key="13">
    <source>
        <dbReference type="PROSITE-ProRule" id="PRU00282"/>
    </source>
</evidence>
<name>A0A8K0FZP7_IGNLU</name>
<protein>
    <recommendedName>
        <fullName evidence="11">Phosphate carrier protein, mitochondrial</fullName>
    </recommendedName>
</protein>
<evidence type="ECO:0000256" key="9">
    <source>
        <dbReference type="ARBA" id="ARBA00023128"/>
    </source>
</evidence>
<evidence type="ECO:0000256" key="8">
    <source>
        <dbReference type="ARBA" id="ARBA00022989"/>
    </source>
</evidence>
<keyword evidence="10 13" id="KW-0472">Membrane</keyword>
<feature type="region of interest" description="Disordered" evidence="15">
    <location>
        <begin position="340"/>
        <end position="359"/>
    </location>
</feature>
<evidence type="ECO:0000256" key="10">
    <source>
        <dbReference type="ARBA" id="ARBA00023136"/>
    </source>
</evidence>
<accession>A0A8K0FZP7</accession>
<sequence length="359" mass="39429">MIASMFGRAMCQASDNTNKQLESPAAVPQPGLVKSLVAGRTIAAAAIQPGDSCEFGSLHYFALCGLGGVLSCGITHTMVVPLDLVKCRIQVDPEKYKSVFNGFKVTLKEDGYRGLAKGWAPTFFGYSAQGLCKFGFYEVFKVFYSGIIGEEASYVYRTWLYLAASASAEFIADIALSPMEAAKVKIQTAPGYANNLRQAWPRIMREEGASGFYKSLVPLWMRQIPYTMMKFACFERTVELLYKYVVPKPRAECSKPEQLVVTFAAGYIAGVFCAIVSHPADTVVSKLNQEKGSTALEAAKKLGFAGMWKGLMPRIVMIGTLTAAQWFIYDAFKVAMRMPRPPPPEMPESLKKKLQATGQ</sequence>
<dbReference type="SUPFAM" id="SSF103506">
    <property type="entry name" value="Mitochondrial carrier"/>
    <property type="match status" value="1"/>
</dbReference>
<evidence type="ECO:0000256" key="5">
    <source>
        <dbReference type="ARBA" id="ARBA00022737"/>
    </source>
</evidence>
<evidence type="ECO:0000256" key="14">
    <source>
        <dbReference type="RuleBase" id="RU000488"/>
    </source>
</evidence>
<dbReference type="OrthoDB" id="427452at2759"/>
<evidence type="ECO:0000313" key="18">
    <source>
        <dbReference type="Proteomes" id="UP000801492"/>
    </source>
</evidence>
<dbReference type="PANTHER" id="PTHR45671:SF10">
    <property type="entry name" value="SOLUTE CARRIER FAMILY 25 MEMBER 3"/>
    <property type="match status" value="1"/>
</dbReference>
<evidence type="ECO:0000256" key="15">
    <source>
        <dbReference type="SAM" id="MobiDB-lite"/>
    </source>
</evidence>
<reference evidence="17" key="1">
    <citation type="submission" date="2019-08" db="EMBL/GenBank/DDBJ databases">
        <title>The genome of the North American firefly Photinus pyralis.</title>
        <authorList>
            <consortium name="Photinus pyralis genome working group"/>
            <person name="Fallon T.R."/>
            <person name="Sander Lower S.E."/>
            <person name="Weng J.-K."/>
        </authorList>
    </citation>
    <scope>NUCLEOTIDE SEQUENCE</scope>
    <source>
        <strain evidence="17">TRF0915ILg1</strain>
        <tissue evidence="17">Whole body</tissue>
    </source>
</reference>
<feature type="transmembrane region" description="Helical" evidence="16">
    <location>
        <begin position="311"/>
        <end position="332"/>
    </location>
</feature>
<dbReference type="Proteomes" id="UP000801492">
    <property type="component" value="Unassembled WGS sequence"/>
</dbReference>
<evidence type="ECO:0000256" key="2">
    <source>
        <dbReference type="ARBA" id="ARBA00006375"/>
    </source>
</evidence>
<evidence type="ECO:0000256" key="11">
    <source>
        <dbReference type="ARBA" id="ARBA00024240"/>
    </source>
</evidence>
<evidence type="ECO:0000256" key="7">
    <source>
        <dbReference type="ARBA" id="ARBA00022946"/>
    </source>
</evidence>
<comment type="similarity">
    <text evidence="2 14">Belongs to the mitochondrial carrier (TC 2.A.29) family.</text>
</comment>
<keyword evidence="6" id="KW-0999">Mitochondrion inner membrane</keyword>
<keyword evidence="9" id="KW-0496">Mitochondrion</keyword>
<dbReference type="Gene3D" id="1.50.40.10">
    <property type="entry name" value="Mitochondrial carrier domain"/>
    <property type="match status" value="1"/>
</dbReference>
<gene>
    <name evidence="17" type="ORF">ILUMI_23319</name>
</gene>
<evidence type="ECO:0000256" key="3">
    <source>
        <dbReference type="ARBA" id="ARBA00022448"/>
    </source>
</evidence>
<dbReference type="InterPro" id="IPR023395">
    <property type="entry name" value="MCP_dom_sf"/>
</dbReference>
<evidence type="ECO:0000256" key="16">
    <source>
        <dbReference type="SAM" id="Phobius"/>
    </source>
</evidence>
<organism evidence="17 18">
    <name type="scientific">Ignelater luminosus</name>
    <name type="common">Cucubano</name>
    <name type="synonym">Pyrophorus luminosus</name>
    <dbReference type="NCBI Taxonomy" id="2038154"/>
    <lineage>
        <taxon>Eukaryota</taxon>
        <taxon>Metazoa</taxon>
        <taxon>Ecdysozoa</taxon>
        <taxon>Arthropoda</taxon>
        <taxon>Hexapoda</taxon>
        <taxon>Insecta</taxon>
        <taxon>Pterygota</taxon>
        <taxon>Neoptera</taxon>
        <taxon>Endopterygota</taxon>
        <taxon>Coleoptera</taxon>
        <taxon>Polyphaga</taxon>
        <taxon>Elateriformia</taxon>
        <taxon>Elateroidea</taxon>
        <taxon>Elateridae</taxon>
        <taxon>Agrypninae</taxon>
        <taxon>Pyrophorini</taxon>
        <taxon>Ignelater</taxon>
    </lineage>
</organism>
<evidence type="ECO:0000313" key="17">
    <source>
        <dbReference type="EMBL" id="KAF2882807.1"/>
    </source>
</evidence>
<keyword evidence="7" id="KW-0809">Transit peptide</keyword>
<dbReference type="EMBL" id="VTPC01090587">
    <property type="protein sequence ID" value="KAF2882807.1"/>
    <property type="molecule type" value="Genomic_DNA"/>
</dbReference>
<dbReference type="InterPro" id="IPR044677">
    <property type="entry name" value="SLC25A3/Pic2/Mir1-like"/>
</dbReference>
<dbReference type="GO" id="GO:1990547">
    <property type="term" value="P:mitochondrial phosphate ion transmembrane transport"/>
    <property type="evidence" value="ECO:0007669"/>
    <property type="project" value="InterPro"/>
</dbReference>
<keyword evidence="4 13" id="KW-0812">Transmembrane</keyword>
<comment type="function">
    <text evidence="12">Transport of phosphate groups from the cytosol to the mitochondrial matrix.</text>
</comment>
<evidence type="ECO:0000256" key="4">
    <source>
        <dbReference type="ARBA" id="ARBA00022692"/>
    </source>
</evidence>
<comment type="caution">
    <text evidence="17">The sequence shown here is derived from an EMBL/GenBank/DDBJ whole genome shotgun (WGS) entry which is preliminary data.</text>
</comment>
<proteinExistence type="inferred from homology"/>
<feature type="repeat" description="Solcar" evidence="13">
    <location>
        <begin position="59"/>
        <end position="143"/>
    </location>
</feature>
<dbReference type="Pfam" id="PF00153">
    <property type="entry name" value="Mito_carr"/>
    <property type="match status" value="3"/>
</dbReference>